<evidence type="ECO:0000313" key="1">
    <source>
        <dbReference type="EMBL" id="SUB94781.1"/>
    </source>
</evidence>
<reference evidence="1 2" key="1">
    <citation type="submission" date="2018-06" db="EMBL/GenBank/DDBJ databases">
        <authorList>
            <consortium name="Pathogen Informatics"/>
            <person name="Doyle S."/>
        </authorList>
    </citation>
    <scope>NUCLEOTIDE SEQUENCE [LARGE SCALE GENOMIC DNA]</scope>
    <source>
        <strain evidence="1 2">NCTC11088</strain>
    </source>
</reference>
<proteinExistence type="predicted"/>
<evidence type="ECO:0000313" key="2">
    <source>
        <dbReference type="Proteomes" id="UP000254777"/>
    </source>
</evidence>
<dbReference type="RefSeq" id="WP_115312364.1">
    <property type="nucleotide sequence ID" value="NZ_UGTH01000003.1"/>
</dbReference>
<dbReference type="Proteomes" id="UP000254777">
    <property type="component" value="Unassembled WGS sequence"/>
</dbReference>
<accession>A0A379EEX0</accession>
<sequence>MGTRIEIDFSNKGTFYNMPKYDSSGNIINYDIQAQYNRRHDYELAGYNKDWELDKIEKVSDYNFVIKYKLTEKSRTEGKAGNYNPKVDVSVKANWEGEYIDKNNLPDVYFKLMNGNKLLKDLQNLNMEKIL</sequence>
<organism evidence="1 2">
    <name type="scientific">Peptoniphilus indolicus</name>
    <dbReference type="NCBI Taxonomy" id="33030"/>
    <lineage>
        <taxon>Bacteria</taxon>
        <taxon>Bacillati</taxon>
        <taxon>Bacillota</taxon>
        <taxon>Tissierellia</taxon>
        <taxon>Tissierellales</taxon>
        <taxon>Peptoniphilaceae</taxon>
        <taxon>Peptoniphilus</taxon>
    </lineage>
</organism>
<dbReference type="EMBL" id="UGTH01000003">
    <property type="protein sequence ID" value="SUB94781.1"/>
    <property type="molecule type" value="Genomic_DNA"/>
</dbReference>
<name>A0A379EEX0_9FIRM</name>
<protein>
    <submittedName>
        <fullName evidence="1">Uncharacterized protein</fullName>
    </submittedName>
</protein>
<dbReference type="AlphaFoldDB" id="A0A379EEX0"/>
<gene>
    <name evidence="1" type="ORF">NCTC11088_02219</name>
</gene>